<protein>
    <recommendedName>
        <fullName evidence="1">FtsK gamma domain-containing protein</fullName>
    </recommendedName>
</protein>
<dbReference type="EMBL" id="CP007230">
    <property type="protein sequence ID" value="AHK22023.1"/>
    <property type="molecule type" value="Genomic_DNA"/>
</dbReference>
<accession>A0ABN4CU22</accession>
<sequence length="63" mass="7290">MPTELNKELPIDPLYDQTLNMLISGELKNSVTAVQYHFRIGYNRATNLVEKIRQDNISLNKDL</sequence>
<dbReference type="InterPro" id="IPR036390">
    <property type="entry name" value="WH_DNA-bd_sf"/>
</dbReference>
<evidence type="ECO:0000259" key="1">
    <source>
        <dbReference type="SMART" id="SM00843"/>
    </source>
</evidence>
<dbReference type="SUPFAM" id="SSF46785">
    <property type="entry name" value="Winged helix' DNA-binding domain"/>
    <property type="match status" value="1"/>
</dbReference>
<name>A0ABN4CU22_9GAMM</name>
<reference evidence="2 3" key="1">
    <citation type="journal article" date="2014" name="Genome Announc.">
        <title>Genome Sequence of Yersinia similis Y228T, a Member of the Yersinia pseudotuberculosis Complex.</title>
        <authorList>
            <person name="Sprague L.D."/>
            <person name="Neubauer H."/>
        </authorList>
    </citation>
    <scope>NUCLEOTIDE SEQUENCE [LARGE SCALE GENOMIC DNA]</scope>
    <source>
        <strain evidence="2 3">228</strain>
    </source>
</reference>
<organism evidence="2 3">
    <name type="scientific">Yersinia similis</name>
    <dbReference type="NCBI Taxonomy" id="367190"/>
    <lineage>
        <taxon>Bacteria</taxon>
        <taxon>Pseudomonadati</taxon>
        <taxon>Pseudomonadota</taxon>
        <taxon>Gammaproteobacteria</taxon>
        <taxon>Enterobacterales</taxon>
        <taxon>Yersiniaceae</taxon>
        <taxon>Yersinia</taxon>
    </lineage>
</organism>
<dbReference type="InterPro" id="IPR018541">
    <property type="entry name" value="Ftsk_gamma"/>
</dbReference>
<dbReference type="Pfam" id="PF09397">
    <property type="entry name" value="FtsK_gamma"/>
    <property type="match status" value="1"/>
</dbReference>
<dbReference type="GeneID" id="96665477"/>
<evidence type="ECO:0000313" key="3">
    <source>
        <dbReference type="Proteomes" id="UP000019439"/>
    </source>
</evidence>
<dbReference type="RefSeq" id="WP_025383755.1">
    <property type="nucleotide sequence ID" value="NZ_CABIHS010000186.1"/>
</dbReference>
<proteinExistence type="predicted"/>
<gene>
    <name evidence="2" type="ORF">BF17_18935</name>
</gene>
<dbReference type="SMART" id="SM00843">
    <property type="entry name" value="Ftsk_gamma"/>
    <property type="match status" value="1"/>
</dbReference>
<feature type="domain" description="FtsK gamma" evidence="1">
    <location>
        <begin position="8"/>
        <end position="62"/>
    </location>
</feature>
<evidence type="ECO:0000313" key="2">
    <source>
        <dbReference type="EMBL" id="AHK22023.1"/>
    </source>
</evidence>
<dbReference type="Proteomes" id="UP000019439">
    <property type="component" value="Chromosome"/>
</dbReference>
<dbReference type="InterPro" id="IPR036388">
    <property type="entry name" value="WH-like_DNA-bd_sf"/>
</dbReference>
<keyword evidence="3" id="KW-1185">Reference proteome</keyword>
<dbReference type="Gene3D" id="1.10.10.10">
    <property type="entry name" value="Winged helix-like DNA-binding domain superfamily/Winged helix DNA-binding domain"/>
    <property type="match status" value="1"/>
</dbReference>